<organism evidence="3 4">
    <name type="scientific">Talaromyces stipitatus (strain ATCC 10500 / CBS 375.48 / QM 6759 / NRRL 1006)</name>
    <name type="common">Penicillium stipitatum</name>
    <dbReference type="NCBI Taxonomy" id="441959"/>
    <lineage>
        <taxon>Eukaryota</taxon>
        <taxon>Fungi</taxon>
        <taxon>Dikarya</taxon>
        <taxon>Ascomycota</taxon>
        <taxon>Pezizomycotina</taxon>
        <taxon>Eurotiomycetes</taxon>
        <taxon>Eurotiomycetidae</taxon>
        <taxon>Eurotiales</taxon>
        <taxon>Trichocomaceae</taxon>
        <taxon>Talaromyces</taxon>
        <taxon>Talaromyces sect. Talaromyces</taxon>
    </lineage>
</organism>
<proteinExistence type="predicted"/>
<feature type="coiled-coil region" evidence="1">
    <location>
        <begin position="655"/>
        <end position="682"/>
    </location>
</feature>
<feature type="compositionally biased region" description="Low complexity" evidence="2">
    <location>
        <begin position="614"/>
        <end position="629"/>
    </location>
</feature>
<dbReference type="Pfam" id="PF12520">
    <property type="entry name" value="DUF3723"/>
    <property type="match status" value="2"/>
</dbReference>
<accession>B8LX76</accession>
<evidence type="ECO:0000256" key="1">
    <source>
        <dbReference type="SAM" id="Coils"/>
    </source>
</evidence>
<dbReference type="InParanoid" id="B8LX76"/>
<dbReference type="STRING" id="441959.B8LX76"/>
<name>B8LX76_TALSN</name>
<evidence type="ECO:0000256" key="2">
    <source>
        <dbReference type="SAM" id="MobiDB-lite"/>
    </source>
</evidence>
<feature type="compositionally biased region" description="Polar residues" evidence="2">
    <location>
        <begin position="537"/>
        <end position="554"/>
    </location>
</feature>
<feature type="region of interest" description="Disordered" evidence="2">
    <location>
        <begin position="537"/>
        <end position="645"/>
    </location>
</feature>
<dbReference type="OrthoDB" id="4227485at2759"/>
<gene>
    <name evidence="3" type="ORF">TSTA_062140</name>
</gene>
<sequence>MAQQQDSILALERAQRYLGTAYVKLSQITQFDDCQPALQPNSHRVDTLEKKFRRAAVEDHKNENHLNAAVRTQGLDRALQVQQLSRGAFKEQSPNPINRARLEFKDGELLFLGGRSRVLAARNIPPWDRWWPVDLYHEDISEGLRRQLRDNHVIQAPISDGEVFLTRHRYKQAGDFGSMTRWGAYLSETKEKNLSRVADTEFGIVLSSLCMIPALWQDGVYLGVLHKMRSLHANSEYVHYLVEIQKCFGEALEQSPAHMARLTASDIETLQCTAPGSSEDDRKTLEGLVQGGKLLKAFDGNEQRVIYDHLCSRPFMIPTLFTFFQDIHIINQCAPMIAKLIDKSRLVPESGSREPDIKASMRYMFERKGGTEYSDNFEVEVSENRTRAVTATSGLRFELAYRQLWLYAIRHFLRPDHRKHRKIRFFIDEEGETKMLAAFASKLHFSSNSITHLLSCGMPQSRTRVILDEGAGTRYAKESERYGIPHPASWQLDRQLLYLDRIYSSPECHDGITTFFVFQSVFYHFFGYPDGFTVARMTSEQQDPPPSAESTLNENHSEPEPTRQTNPNFSDQGATNIMSENDWPSNNPPPSAEATADEAFDRQDTPMDFSEEGTTYTSTDQTYTSQATDSPSESAPTNPVAEDQNYTGTLSQRMIGELLERISQLKNESERLRKEKLSKHLESADSLLDTIVRVSQASLSEGYENLEELENRTKMLKLSLSARIEGLDDCSGACLTMTAELEGMKRELEQPLATTNQEAIHALSQIHHLYERLVETMVVRYDFYRTQVDNDISFEQQIGEELLRDAVAVQHLYILNTSRGFDELMKSITKERSTIELIMKFAEEEGDDSATTLNDIATAWDTANEKWKKLEAELRGIKIPPVNISQCWELFHWQEQWGPVSDELRDTVTTSQDRFDTTGKYLFGKIRHNLQLQLKKQAERVESMTPKTADVQDLAERVQRNQTLLGAVDTWQDLQQCQARVKETETLLAQNASIHDLGMDTEPEAPRLAELDRIDAHVKYVVACFVDEDWEKDQTYGKSYKEALINYEKSSQADDKAGRLREAAIELERSVYNGVQRYLAVHRDSRKNREFLETCMKIVGWASRRQTHIADTIDLDVRPGSNEYNDHELWSKQFRAIRNQISTPRRSSRLQQLLNIKVWVRVESGRCRPLMIEVDRKDLKVLGEQFTKGGFTLAVLRVTGSSCRLVPINFSVANQVVSGKEFVGLFACQGSIKWYDQYGAYLEQSENFSRVTWGNGDVPPWEKVDSRFDFNLTEAAGLAEGSDSSEL</sequence>
<dbReference type="eggNOG" id="ENOG502S0KD">
    <property type="taxonomic scope" value="Eukaryota"/>
</dbReference>
<evidence type="ECO:0000313" key="3">
    <source>
        <dbReference type="EMBL" id="EED22726.1"/>
    </source>
</evidence>
<dbReference type="VEuPathDB" id="FungiDB:TSTA_062140"/>
<dbReference type="GeneID" id="8101039"/>
<dbReference type="EMBL" id="EQ962652">
    <property type="protein sequence ID" value="EED22726.1"/>
    <property type="molecule type" value="Genomic_DNA"/>
</dbReference>
<keyword evidence="1" id="KW-0175">Coiled coil</keyword>
<evidence type="ECO:0000313" key="4">
    <source>
        <dbReference type="Proteomes" id="UP000001745"/>
    </source>
</evidence>
<protein>
    <submittedName>
        <fullName evidence="3">Uncharacterized protein</fullName>
    </submittedName>
</protein>
<keyword evidence="4" id="KW-1185">Reference proteome</keyword>
<dbReference type="RefSeq" id="XP_002340113.1">
    <property type="nucleotide sequence ID" value="XM_002340072.1"/>
</dbReference>
<dbReference type="Proteomes" id="UP000001745">
    <property type="component" value="Unassembled WGS sequence"/>
</dbReference>
<dbReference type="HOGENOM" id="CLU_262561_0_0_1"/>
<reference evidence="4" key="1">
    <citation type="journal article" date="2015" name="Genome Announc.">
        <title>Genome sequence of the AIDS-associated pathogen Penicillium marneffei (ATCC18224) and its near taxonomic relative Talaromyces stipitatus (ATCC10500).</title>
        <authorList>
            <person name="Nierman W.C."/>
            <person name="Fedorova-Abrams N.D."/>
            <person name="Andrianopoulos A."/>
        </authorList>
    </citation>
    <scope>NUCLEOTIDE SEQUENCE [LARGE SCALE GENOMIC DNA]</scope>
    <source>
        <strain evidence="4">ATCC 10500 / CBS 375.48 / QM 6759 / NRRL 1006</strain>
    </source>
</reference>
<feature type="compositionally biased region" description="Polar residues" evidence="2">
    <location>
        <begin position="562"/>
        <end position="585"/>
    </location>
</feature>
<dbReference type="InterPro" id="IPR022198">
    <property type="entry name" value="DUF3723"/>
</dbReference>